<reference evidence="14" key="4">
    <citation type="journal article" date="2022" name="Res Sq">
        <title>Comparative Genomics Reveals Insights into the Divergent Evolution of Astigmatic Mites and Household Pest Adaptations.</title>
        <authorList>
            <person name="Xiong Q."/>
            <person name="Wan A.T.-Y."/>
            <person name="Liu X.-Y."/>
            <person name="Fung C.S.-H."/>
            <person name="Xiao X."/>
            <person name="Malainual N."/>
            <person name="Hou J."/>
            <person name="Wang L."/>
            <person name="Wang M."/>
            <person name="Yang K."/>
            <person name="Cui Y."/>
            <person name="Leung E."/>
            <person name="Nong W."/>
            <person name="Shin S.-K."/>
            <person name="Au S."/>
            <person name="Jeong K.Y."/>
            <person name="Chew F.T."/>
            <person name="Hui J."/>
            <person name="Leung T.F."/>
            <person name="Tungtrongchitr A."/>
            <person name="Zhong N."/>
            <person name="Liu Z."/>
            <person name="Tsui S."/>
        </authorList>
    </citation>
    <scope>NUCLEOTIDE SEQUENCE</scope>
    <source>
        <strain evidence="14">Derf</strain>
        <tissue evidence="14">Whole organism</tissue>
    </source>
</reference>
<feature type="transmembrane region" description="Helical" evidence="12">
    <location>
        <begin position="640"/>
        <end position="661"/>
    </location>
</feature>
<feature type="binding site" evidence="8">
    <location>
        <position position="656"/>
    </location>
    <ligand>
        <name>Na(+)</name>
        <dbReference type="ChEBI" id="CHEBI:29101"/>
        <label>1</label>
    </ligand>
</feature>
<sequence length="903" mass="101764">MDPVNKRLQYSSSDVDDRQTAVYTSTATTTNTAHTTTNIIGQRPRQRPRQTTTTSTMISNSPNKSITTTPTTANTNTTIIRQQQQRAMMVATPQSIKSDKFIDLGYDSLHSTPKQQLIDDHHRGNISIDPASSSSLLLTRQNSLYDDDELSNYEIDNRPLKQNENSGNNNRYRSSTKDAKKQHQWNNNKTMNQKSNDEMKQQTSTITSTSTSTTTSSPSSMINTGDHGGHTGKKIEREQWGKKIDFLLSIIGFAVDLSNVWRFPYLCYKNGGGVFLIPYTTMLLFGALPLFFMELSLGQWAKTGPISLWDKICPPLKGIGYCFVLISWYVSFYYNVIIAWTTSYVIKTIISGNLMPWQHCNNWYNTEDCISMEEIKNLKCGQQNIVNETAITTTARSIIINQSLPLKKLLFSNRKMTNSTSSIGTNRHEQYDIEMICQRLSNRTSPTEEFFNRGLLEIDQSRGLESLGHIRLELVGCLLIVFIILYFSLFKGVKSSGKVVWVTATAPYFILTILLIRGLFLPGSISGILYYINPQMHKLLEPMVWVDAAVQVFYSIGVGFGVHLTYASFNKYNNNCYRDCLITVSVNSLTSFYSGFVIFTYLGYMATSMNKEIENVASEGYGLVFQVYPEAISTLPFAKFWSLLFFFMLLTLGIDSAMGGIEAVITGIMDEFDLHKRFRREYFTGIVISASFLGSLINCTQGGAFTMVWFDTYSAGISLIASAMFETLAVMYIYGAEKFCLDIESMIGHRPSRYFVYSWKYISPVFLTTIIIMSIINSESISYYGYNFPLWATISGWCFTLSSISFIPLYAGFYFIRNHYRNNNASKSSSTKIMKNSMIKIAKNSSFNSSKDGKEPTEMLVMLTTTTTSGHNGHNDEENKTKQYSSMISNNVVVAGDGGGVYV</sequence>
<evidence type="ECO:0000256" key="7">
    <source>
        <dbReference type="ARBA" id="ARBA00023136"/>
    </source>
</evidence>
<feature type="transmembrane region" description="Helical" evidence="12">
    <location>
        <begin position="552"/>
        <end position="569"/>
    </location>
</feature>
<dbReference type="Proteomes" id="UP000828236">
    <property type="component" value="Unassembled WGS sequence"/>
</dbReference>
<dbReference type="AlphaFoldDB" id="A0A922HNC1"/>
<reference evidence="14" key="1">
    <citation type="submission" date="2013-05" db="EMBL/GenBank/DDBJ databases">
        <authorList>
            <person name="Yim A.K.Y."/>
            <person name="Chan T.F."/>
            <person name="Ji K.M."/>
            <person name="Liu X.Y."/>
            <person name="Zhou J.W."/>
            <person name="Li R.Q."/>
            <person name="Yang K.Y."/>
            <person name="Li J."/>
            <person name="Li M."/>
            <person name="Law P.T.W."/>
            <person name="Wu Y.L."/>
            <person name="Cai Z.L."/>
            <person name="Qin H."/>
            <person name="Bao Y."/>
            <person name="Leung R.K.K."/>
            <person name="Ng P.K.S."/>
            <person name="Zou J."/>
            <person name="Zhong X.J."/>
            <person name="Ran P.X."/>
            <person name="Zhong N.S."/>
            <person name="Liu Z.G."/>
            <person name="Tsui S.K.W."/>
        </authorList>
    </citation>
    <scope>NUCLEOTIDE SEQUENCE</scope>
    <source>
        <strain evidence="14">Derf</strain>
        <tissue evidence="14">Whole organism</tissue>
    </source>
</reference>
<evidence type="ECO:0000256" key="2">
    <source>
        <dbReference type="ARBA" id="ARBA00006459"/>
    </source>
</evidence>
<evidence type="ECO:0000313" key="13">
    <source>
        <dbReference type="EMBL" id="KAH7645317.1"/>
    </source>
</evidence>
<protein>
    <recommendedName>
        <fullName evidence="10">Transporter</fullName>
    </recommendedName>
</protein>
<dbReference type="OrthoDB" id="6581954at2759"/>
<dbReference type="SUPFAM" id="SSF161070">
    <property type="entry name" value="SNF-like"/>
    <property type="match status" value="1"/>
</dbReference>
<evidence type="ECO:0000256" key="10">
    <source>
        <dbReference type="RuleBase" id="RU003732"/>
    </source>
</evidence>
<dbReference type="GO" id="GO:0006865">
    <property type="term" value="P:amino acid transport"/>
    <property type="evidence" value="ECO:0007669"/>
    <property type="project" value="TreeGrafter"/>
</dbReference>
<feature type="binding site" evidence="8">
    <location>
        <position position="655"/>
    </location>
    <ligand>
        <name>Na(+)</name>
        <dbReference type="ChEBI" id="CHEBI:29101"/>
        <label>1</label>
    </ligand>
</feature>
<keyword evidence="9" id="KW-1015">Disulfide bond</keyword>
<feature type="binding site" evidence="8">
    <location>
        <position position="587"/>
    </location>
    <ligand>
        <name>Na(+)</name>
        <dbReference type="ChEBI" id="CHEBI:29101"/>
        <label>1</label>
    </ligand>
</feature>
<feature type="binding site" evidence="8">
    <location>
        <position position="555"/>
    </location>
    <ligand>
        <name>Na(+)</name>
        <dbReference type="ChEBI" id="CHEBI:29101"/>
        <label>1</label>
    </ligand>
</feature>
<feature type="region of interest" description="Disordered" evidence="11">
    <location>
        <begin position="37"/>
        <end position="74"/>
    </location>
</feature>
<dbReference type="GO" id="GO:0015293">
    <property type="term" value="F:symporter activity"/>
    <property type="evidence" value="ECO:0007669"/>
    <property type="project" value="UniProtKB-KW"/>
</dbReference>
<keyword evidence="3 10" id="KW-0813">Transport</keyword>
<feature type="transmembrane region" description="Helical" evidence="12">
    <location>
        <begin position="754"/>
        <end position="776"/>
    </location>
</feature>
<reference evidence="13" key="3">
    <citation type="journal article" date="2021" name="World Allergy Organ. J.">
        <title>Chromosome-level assembly of Dermatophagoides farinae genome and transcriptome reveals two novel allergens Der f 37 and Der f 39.</title>
        <authorList>
            <person name="Chen J."/>
            <person name="Cai Z."/>
            <person name="Fan D."/>
            <person name="Hu J."/>
            <person name="Hou Y."/>
            <person name="He Y."/>
            <person name="Zhang Z."/>
            <person name="Zhao Z."/>
            <person name="Gao P."/>
            <person name="Hu W."/>
            <person name="Sun J."/>
            <person name="Li J."/>
            <person name="Ji K."/>
        </authorList>
    </citation>
    <scope>NUCLEOTIDE SEQUENCE</scope>
    <source>
        <strain evidence="13">JKM2019</strain>
    </source>
</reference>
<evidence type="ECO:0000313" key="15">
    <source>
        <dbReference type="Proteomes" id="UP000790347"/>
    </source>
</evidence>
<evidence type="ECO:0000256" key="11">
    <source>
        <dbReference type="SAM" id="MobiDB-lite"/>
    </source>
</evidence>
<feature type="transmembrane region" description="Helical" evidence="12">
    <location>
        <begin position="318"/>
        <end position="346"/>
    </location>
</feature>
<feature type="transmembrane region" description="Helical" evidence="12">
    <location>
        <begin position="715"/>
        <end position="734"/>
    </location>
</feature>
<feature type="transmembrane region" description="Helical" evidence="12">
    <location>
        <begin position="275"/>
        <end position="297"/>
    </location>
</feature>
<comment type="similarity">
    <text evidence="2 10">Belongs to the sodium:neurotransmitter symporter (SNF) (TC 2.A.22) family.</text>
</comment>
<feature type="compositionally biased region" description="Polar residues" evidence="11">
    <location>
        <begin position="162"/>
        <end position="173"/>
    </location>
</feature>
<evidence type="ECO:0000256" key="6">
    <source>
        <dbReference type="ARBA" id="ARBA00022989"/>
    </source>
</evidence>
<feature type="disulfide bond" evidence="9">
    <location>
        <begin position="360"/>
        <end position="369"/>
    </location>
</feature>
<gene>
    <name evidence="14" type="primary">SLC6A2_3</name>
    <name evidence="14" type="ORF">DERF_013821</name>
    <name evidence="13" type="ORF">HUG17_0855</name>
</gene>
<keyword evidence="8" id="KW-0915">Sodium</keyword>
<feature type="transmembrane region" description="Helical" evidence="12">
    <location>
        <begin position="788"/>
        <end position="816"/>
    </location>
</feature>
<feature type="transmembrane region" description="Helical" evidence="12">
    <location>
        <begin position="581"/>
        <end position="604"/>
    </location>
</feature>
<dbReference type="PROSITE" id="PS00610">
    <property type="entry name" value="NA_NEUROTRAN_SYMP_1"/>
    <property type="match status" value="1"/>
</dbReference>
<keyword evidence="15" id="KW-1185">Reference proteome</keyword>
<proteinExistence type="inferred from homology"/>
<keyword evidence="5 10" id="KW-0769">Symport</keyword>
<keyword evidence="8" id="KW-0479">Metal-binding</keyword>
<evidence type="ECO:0000256" key="3">
    <source>
        <dbReference type="ARBA" id="ARBA00022448"/>
    </source>
</evidence>
<dbReference type="GO" id="GO:0005886">
    <property type="term" value="C:plasma membrane"/>
    <property type="evidence" value="ECO:0007669"/>
    <property type="project" value="TreeGrafter"/>
</dbReference>
<evidence type="ECO:0000313" key="14">
    <source>
        <dbReference type="EMBL" id="KAH9497872.1"/>
    </source>
</evidence>
<dbReference type="Proteomes" id="UP000790347">
    <property type="component" value="Unassembled WGS sequence"/>
</dbReference>
<evidence type="ECO:0000256" key="8">
    <source>
        <dbReference type="PIRSR" id="PIRSR600175-1"/>
    </source>
</evidence>
<dbReference type="Pfam" id="PF00209">
    <property type="entry name" value="SNF"/>
    <property type="match status" value="2"/>
</dbReference>
<keyword evidence="7 12" id="KW-0472">Membrane</keyword>
<evidence type="ECO:0000256" key="12">
    <source>
        <dbReference type="SAM" id="Phobius"/>
    </source>
</evidence>
<dbReference type="PANTHER" id="PTHR11616:SF38">
    <property type="entry name" value="SODIUM-DEPENDENT DOPAMINE TRANSPORTER"/>
    <property type="match status" value="1"/>
</dbReference>
<dbReference type="PROSITE" id="PS50267">
    <property type="entry name" value="NA_NEUROTRAN_SYMP_3"/>
    <property type="match status" value="1"/>
</dbReference>
<organism evidence="14 15">
    <name type="scientific">Dermatophagoides farinae</name>
    <name type="common">American house dust mite</name>
    <dbReference type="NCBI Taxonomy" id="6954"/>
    <lineage>
        <taxon>Eukaryota</taxon>
        <taxon>Metazoa</taxon>
        <taxon>Ecdysozoa</taxon>
        <taxon>Arthropoda</taxon>
        <taxon>Chelicerata</taxon>
        <taxon>Arachnida</taxon>
        <taxon>Acari</taxon>
        <taxon>Acariformes</taxon>
        <taxon>Sarcoptiformes</taxon>
        <taxon>Astigmata</taxon>
        <taxon>Psoroptidia</taxon>
        <taxon>Analgoidea</taxon>
        <taxon>Pyroglyphidae</taxon>
        <taxon>Dermatophagoidinae</taxon>
        <taxon>Dermatophagoides</taxon>
    </lineage>
</organism>
<feature type="region of interest" description="Disordered" evidence="11">
    <location>
        <begin position="151"/>
        <end position="234"/>
    </location>
</feature>
<feature type="transmembrane region" description="Helical" evidence="12">
    <location>
        <begin position="470"/>
        <end position="487"/>
    </location>
</feature>
<dbReference type="InterPro" id="IPR037272">
    <property type="entry name" value="SNS_sf"/>
</dbReference>
<keyword evidence="4 10" id="KW-0812">Transmembrane</keyword>
<feature type="binding site" evidence="8">
    <location>
        <position position="254"/>
    </location>
    <ligand>
        <name>Na(+)</name>
        <dbReference type="ChEBI" id="CHEBI:29101"/>
        <label>1</label>
    </ligand>
</feature>
<dbReference type="EMBL" id="ASGP02000007">
    <property type="protein sequence ID" value="KAH9497872.1"/>
    <property type="molecule type" value="Genomic_DNA"/>
</dbReference>
<dbReference type="EMBL" id="SDOV01000001">
    <property type="protein sequence ID" value="KAH7645317.1"/>
    <property type="molecule type" value="Genomic_DNA"/>
</dbReference>
<comment type="subcellular location">
    <subcellularLocation>
        <location evidence="1">Membrane</location>
        <topology evidence="1">Multi-pass membrane protein</topology>
    </subcellularLocation>
</comment>
<feature type="compositionally biased region" description="Polar residues" evidence="11">
    <location>
        <begin position="184"/>
        <end position="194"/>
    </location>
</feature>
<dbReference type="PRINTS" id="PR00176">
    <property type="entry name" value="NANEUSMPORT"/>
</dbReference>
<feature type="binding site" evidence="8">
    <location>
        <position position="252"/>
    </location>
    <ligand>
        <name>Na(+)</name>
        <dbReference type="ChEBI" id="CHEBI:29101"/>
        <label>1</label>
    </ligand>
</feature>
<feature type="transmembrane region" description="Helical" evidence="12">
    <location>
        <begin position="499"/>
        <end position="532"/>
    </location>
</feature>
<dbReference type="GO" id="GO:0046872">
    <property type="term" value="F:metal ion binding"/>
    <property type="evidence" value="ECO:0007669"/>
    <property type="project" value="UniProtKB-KW"/>
</dbReference>
<reference evidence="13" key="2">
    <citation type="submission" date="2020-06" db="EMBL/GenBank/DDBJ databases">
        <authorList>
            <person name="Ji K."/>
            <person name="Li J."/>
        </authorList>
    </citation>
    <scope>NUCLEOTIDE SEQUENCE</scope>
    <source>
        <strain evidence="13">JKM2019</strain>
        <tissue evidence="13">Whole body</tissue>
    </source>
</reference>
<feature type="transmembrane region" description="Helical" evidence="12">
    <location>
        <begin position="244"/>
        <end position="263"/>
    </location>
</feature>
<evidence type="ECO:0000256" key="1">
    <source>
        <dbReference type="ARBA" id="ARBA00004141"/>
    </source>
</evidence>
<dbReference type="InterPro" id="IPR000175">
    <property type="entry name" value="Na/ntran_symport"/>
</dbReference>
<feature type="compositionally biased region" description="Low complexity" evidence="11">
    <location>
        <begin position="203"/>
        <end position="220"/>
    </location>
</feature>
<evidence type="ECO:0000256" key="5">
    <source>
        <dbReference type="ARBA" id="ARBA00022847"/>
    </source>
</evidence>
<feature type="binding site" evidence="8">
    <location>
        <position position="255"/>
    </location>
    <ligand>
        <name>Na(+)</name>
        <dbReference type="ChEBI" id="CHEBI:29101"/>
        <label>1</label>
    </ligand>
</feature>
<feature type="binding site" evidence="8">
    <location>
        <position position="259"/>
    </location>
    <ligand>
        <name>Na(+)</name>
        <dbReference type="ChEBI" id="CHEBI:29101"/>
        <label>1</label>
    </ligand>
</feature>
<feature type="binding site" evidence="8">
    <location>
        <position position="652"/>
    </location>
    <ligand>
        <name>Na(+)</name>
        <dbReference type="ChEBI" id="CHEBI:29101"/>
        <label>1</label>
    </ligand>
</feature>
<feature type="transmembrane region" description="Helical" evidence="12">
    <location>
        <begin position="682"/>
        <end position="709"/>
    </location>
</feature>
<keyword evidence="6 12" id="KW-1133">Transmembrane helix</keyword>
<accession>A0A922HNC1</accession>
<name>A0A922HNC1_DERFA</name>
<feature type="compositionally biased region" description="Low complexity" evidence="11">
    <location>
        <begin position="49"/>
        <end position="74"/>
    </location>
</feature>
<evidence type="ECO:0000256" key="4">
    <source>
        <dbReference type="ARBA" id="ARBA00022692"/>
    </source>
</evidence>
<dbReference type="GO" id="GO:0035725">
    <property type="term" value="P:sodium ion transmembrane transport"/>
    <property type="evidence" value="ECO:0007669"/>
    <property type="project" value="TreeGrafter"/>
</dbReference>
<dbReference type="PANTHER" id="PTHR11616">
    <property type="entry name" value="SODIUM/CHLORIDE DEPENDENT TRANSPORTER"/>
    <property type="match status" value="1"/>
</dbReference>
<comment type="caution">
    <text evidence="14">The sequence shown here is derived from an EMBL/GenBank/DDBJ whole genome shotgun (WGS) entry which is preliminary data.</text>
</comment>
<evidence type="ECO:0000256" key="9">
    <source>
        <dbReference type="PIRSR" id="PIRSR600175-2"/>
    </source>
</evidence>